<gene>
    <name evidence="7" type="ORF">ACEWY4_026237</name>
</gene>
<organism evidence="7 8">
    <name type="scientific">Coilia grayii</name>
    <name type="common">Gray's grenadier anchovy</name>
    <dbReference type="NCBI Taxonomy" id="363190"/>
    <lineage>
        <taxon>Eukaryota</taxon>
        <taxon>Metazoa</taxon>
        <taxon>Chordata</taxon>
        <taxon>Craniata</taxon>
        <taxon>Vertebrata</taxon>
        <taxon>Euteleostomi</taxon>
        <taxon>Actinopterygii</taxon>
        <taxon>Neopterygii</taxon>
        <taxon>Teleostei</taxon>
        <taxon>Clupei</taxon>
        <taxon>Clupeiformes</taxon>
        <taxon>Clupeoidei</taxon>
        <taxon>Engraulidae</taxon>
        <taxon>Coilinae</taxon>
        <taxon>Coilia</taxon>
    </lineage>
</organism>
<dbReference type="GO" id="GO:0016020">
    <property type="term" value="C:membrane"/>
    <property type="evidence" value="ECO:0007669"/>
    <property type="project" value="UniProtKB-SubCell"/>
</dbReference>
<comment type="similarity">
    <text evidence="2">Belongs to the clarin family.</text>
</comment>
<proteinExistence type="inferred from homology"/>
<comment type="caution">
    <text evidence="7">The sequence shown here is derived from an EMBL/GenBank/DDBJ whole genome shotgun (WGS) entry which is preliminary data.</text>
</comment>
<dbReference type="GO" id="GO:0007605">
    <property type="term" value="P:sensory perception of sound"/>
    <property type="evidence" value="ECO:0007669"/>
    <property type="project" value="UniProtKB-ARBA"/>
</dbReference>
<evidence type="ECO:0000313" key="7">
    <source>
        <dbReference type="EMBL" id="KAL2078552.1"/>
    </source>
</evidence>
<evidence type="ECO:0000313" key="8">
    <source>
        <dbReference type="Proteomes" id="UP001591681"/>
    </source>
</evidence>
<comment type="subcellular location">
    <subcellularLocation>
        <location evidence="1">Membrane</location>
        <topology evidence="1">Multi-pass membrane protein</topology>
    </subcellularLocation>
</comment>
<accession>A0ABD1IUP7</accession>
<feature type="transmembrane region" description="Helical" evidence="6">
    <location>
        <begin position="124"/>
        <end position="145"/>
    </location>
</feature>
<evidence type="ECO:0000256" key="4">
    <source>
        <dbReference type="ARBA" id="ARBA00022989"/>
    </source>
</evidence>
<evidence type="ECO:0000256" key="1">
    <source>
        <dbReference type="ARBA" id="ARBA00004141"/>
    </source>
</evidence>
<dbReference type="PANTHER" id="PTHR31548:SF3">
    <property type="entry name" value="CLARIN-3"/>
    <property type="match status" value="1"/>
</dbReference>
<dbReference type="AlphaFoldDB" id="A0ABD1IUP7"/>
<feature type="transmembrane region" description="Helical" evidence="6">
    <location>
        <begin position="85"/>
        <end position="112"/>
    </location>
</feature>
<keyword evidence="3 6" id="KW-0812">Transmembrane</keyword>
<evidence type="ECO:0008006" key="9">
    <source>
        <dbReference type="Google" id="ProtNLM"/>
    </source>
</evidence>
<keyword evidence="4 6" id="KW-1133">Transmembrane helix</keyword>
<evidence type="ECO:0000256" key="5">
    <source>
        <dbReference type="ARBA" id="ARBA00023136"/>
    </source>
</evidence>
<dbReference type="PANTHER" id="PTHR31548">
    <property type="entry name" value="CLARIN"/>
    <property type="match status" value="1"/>
</dbReference>
<dbReference type="EMBL" id="JBHFQA010000023">
    <property type="protein sequence ID" value="KAL2078552.1"/>
    <property type="molecule type" value="Genomic_DNA"/>
</dbReference>
<reference evidence="7 8" key="1">
    <citation type="submission" date="2024-09" db="EMBL/GenBank/DDBJ databases">
        <title>A chromosome-level genome assembly of Gray's grenadier anchovy, Coilia grayii.</title>
        <authorList>
            <person name="Fu Z."/>
        </authorList>
    </citation>
    <scope>NUCLEOTIDE SEQUENCE [LARGE SCALE GENOMIC DNA]</scope>
    <source>
        <strain evidence="7">G4</strain>
        <tissue evidence="7">Muscle</tissue>
    </source>
</reference>
<protein>
    <recommendedName>
        <fullName evidence="9">Clarin-3</fullName>
    </recommendedName>
</protein>
<feature type="transmembrane region" description="Helical" evidence="6">
    <location>
        <begin position="176"/>
        <end position="199"/>
    </location>
</feature>
<name>A0ABD1IUP7_9TELE</name>
<evidence type="ECO:0000256" key="6">
    <source>
        <dbReference type="SAM" id="Phobius"/>
    </source>
</evidence>
<dbReference type="Proteomes" id="UP001591681">
    <property type="component" value="Unassembled WGS sequence"/>
</dbReference>
<evidence type="ECO:0000256" key="3">
    <source>
        <dbReference type="ARBA" id="ARBA00022692"/>
    </source>
</evidence>
<keyword evidence="8" id="KW-1185">Reference proteome</keyword>
<evidence type="ECO:0000256" key="2">
    <source>
        <dbReference type="ARBA" id="ARBA00005787"/>
    </source>
</evidence>
<keyword evidence="5 6" id="KW-0472">Membrane</keyword>
<sequence length="223" mass="24243">MPSLKKTLHFLASAWCCAGGVALLGYGMAVNWSSIAVDCKSSNGTGLGAVTMGLFEAIVVLETCPFFDSENDIKVMQKMEGVSLVLQYIVVAFLVLALIGSAGSILITLYNSISNPYETYMGPVGLYTCGGCSVVLSFLAIIIYVSNVHLGEFAVAWIRMFATPGELSNTKVTMELGYFLVLPYIAVNLLAILLVYLYVHAAYTRQKEQQKPTEDAPKEIMMY</sequence>
<dbReference type="InterPro" id="IPR026748">
    <property type="entry name" value="Clarin"/>
</dbReference>